<organism evidence="3 4">
    <name type="scientific">Trifolium pratense</name>
    <name type="common">Red clover</name>
    <dbReference type="NCBI Taxonomy" id="57577"/>
    <lineage>
        <taxon>Eukaryota</taxon>
        <taxon>Viridiplantae</taxon>
        <taxon>Streptophyta</taxon>
        <taxon>Embryophyta</taxon>
        <taxon>Tracheophyta</taxon>
        <taxon>Spermatophyta</taxon>
        <taxon>Magnoliopsida</taxon>
        <taxon>eudicotyledons</taxon>
        <taxon>Gunneridae</taxon>
        <taxon>Pentapetalae</taxon>
        <taxon>rosids</taxon>
        <taxon>fabids</taxon>
        <taxon>Fabales</taxon>
        <taxon>Fabaceae</taxon>
        <taxon>Papilionoideae</taxon>
        <taxon>50 kb inversion clade</taxon>
        <taxon>NPAAA clade</taxon>
        <taxon>Hologalegina</taxon>
        <taxon>IRL clade</taxon>
        <taxon>Trifolieae</taxon>
        <taxon>Trifolium</taxon>
    </lineage>
</organism>
<evidence type="ECO:0000313" key="3">
    <source>
        <dbReference type="EMBL" id="PNX70015.1"/>
    </source>
</evidence>
<dbReference type="AlphaFoldDB" id="A0A2K3KUQ9"/>
<protein>
    <recommendedName>
        <fullName evidence="2">Retrotransposon gag domain-containing protein</fullName>
    </recommendedName>
</protein>
<name>A0A2K3KUQ9_TRIPR</name>
<dbReference type="InterPro" id="IPR005162">
    <property type="entry name" value="Retrotrans_gag_dom"/>
</dbReference>
<accession>A0A2K3KUQ9</accession>
<comment type="caution">
    <text evidence="3">The sequence shown here is derived from an EMBL/GenBank/DDBJ whole genome shotgun (WGS) entry which is preliminary data.</text>
</comment>
<evidence type="ECO:0000313" key="4">
    <source>
        <dbReference type="Proteomes" id="UP000236291"/>
    </source>
</evidence>
<evidence type="ECO:0000256" key="1">
    <source>
        <dbReference type="SAM" id="MobiDB-lite"/>
    </source>
</evidence>
<evidence type="ECO:0000259" key="2">
    <source>
        <dbReference type="Pfam" id="PF03732"/>
    </source>
</evidence>
<dbReference type="PANTHER" id="PTHR33223:SF11">
    <property type="entry name" value="ELEMENT PROTEIN, PUTATIVE-RELATED"/>
    <property type="match status" value="1"/>
</dbReference>
<dbReference type="PANTHER" id="PTHR33223">
    <property type="entry name" value="CCHC-TYPE DOMAIN-CONTAINING PROTEIN"/>
    <property type="match status" value="1"/>
</dbReference>
<gene>
    <name evidence="3" type="ORF">L195_g057035</name>
</gene>
<dbReference type="Pfam" id="PF03732">
    <property type="entry name" value="Retrotrans_gag"/>
    <property type="match status" value="1"/>
</dbReference>
<dbReference type="Proteomes" id="UP000236291">
    <property type="component" value="Unassembled WGS sequence"/>
</dbReference>
<reference evidence="3 4" key="1">
    <citation type="journal article" date="2014" name="Am. J. Bot.">
        <title>Genome assembly and annotation for red clover (Trifolium pratense; Fabaceae).</title>
        <authorList>
            <person name="Istvanek J."/>
            <person name="Jaros M."/>
            <person name="Krenek A."/>
            <person name="Repkova J."/>
        </authorList>
    </citation>
    <scope>NUCLEOTIDE SEQUENCE [LARGE SCALE GENOMIC DNA]</scope>
    <source>
        <strain evidence="4">cv. Tatra</strain>
        <tissue evidence="3">Young leaves</tissue>
    </source>
</reference>
<feature type="domain" description="Retrotransposon gag" evidence="2">
    <location>
        <begin position="117"/>
        <end position="155"/>
    </location>
</feature>
<proteinExistence type="predicted"/>
<reference evidence="3 4" key="2">
    <citation type="journal article" date="2017" name="Front. Plant Sci.">
        <title>Gene Classification and Mining of Molecular Markers Useful in Red Clover (Trifolium pratense) Breeding.</title>
        <authorList>
            <person name="Istvanek J."/>
            <person name="Dluhosova J."/>
            <person name="Dluhos P."/>
            <person name="Patkova L."/>
            <person name="Nedelnik J."/>
            <person name="Repkova J."/>
        </authorList>
    </citation>
    <scope>NUCLEOTIDE SEQUENCE [LARGE SCALE GENOMIC DNA]</scope>
    <source>
        <strain evidence="4">cv. Tatra</strain>
        <tissue evidence="3">Young leaves</tissue>
    </source>
</reference>
<sequence>MPSTRSRGERLEQLVSEPERLLRRKNLVRQSEMAEGPQDRPLRSYAIPSQEEPHNSIAAPAIEANNFELKPSLLSAVQQNQFSGNPTDDPNLHLSIFLQYADTVKANGVSPEAIRLRLFPFSLRDRARAWLQSLPSNSVTLWDELKKVFLARYFPP</sequence>
<feature type="non-terminal residue" evidence="3">
    <location>
        <position position="156"/>
    </location>
</feature>
<dbReference type="EMBL" id="ASHM01110837">
    <property type="protein sequence ID" value="PNX70015.1"/>
    <property type="molecule type" value="Genomic_DNA"/>
</dbReference>
<feature type="region of interest" description="Disordered" evidence="1">
    <location>
        <begin position="22"/>
        <end position="44"/>
    </location>
</feature>